<evidence type="ECO:0000256" key="5">
    <source>
        <dbReference type="ARBA" id="ARBA00022475"/>
    </source>
</evidence>
<dbReference type="Pfam" id="PF01203">
    <property type="entry name" value="T2SSN"/>
    <property type="match status" value="1"/>
</dbReference>
<evidence type="ECO:0000256" key="8">
    <source>
        <dbReference type="ARBA" id="ARBA00022927"/>
    </source>
</evidence>
<sequence>MKIPRLLWAASLALVLFVLLLVSVPARLLNYVVPVDQLMMSGLSGTLWNGHASAVRLRLPQGYWHLGSVSWTLEPLSLLLFAPRINVRSDWGNQTFSGDLLLRGKSDLEVYDFEGQIAAGVLRHFAPVALDGLFKLQLSELTLINGLPASAQGRLVWQDGAWQSPRGLVPLGSYALELQQLDGEPLRGEIVTLAGSLEASGGVALDDRRYSLNILMRSEDELEPQMQEMLGLIATPEGEKYRISVDGNF</sequence>
<reference evidence="11" key="1">
    <citation type="submission" date="2019-02" db="EMBL/GenBank/DDBJ databases">
        <authorList>
            <person name="Li S.-H."/>
        </authorList>
    </citation>
    <scope>NUCLEOTIDE SEQUENCE</scope>
    <source>
        <strain evidence="11">IMCC11814</strain>
    </source>
</reference>
<evidence type="ECO:0000256" key="10">
    <source>
        <dbReference type="ARBA" id="ARBA00030772"/>
    </source>
</evidence>
<comment type="similarity">
    <text evidence="2">Belongs to the GSP N family.</text>
</comment>
<name>A0ABT3T4Q7_9GAMM</name>
<evidence type="ECO:0000256" key="7">
    <source>
        <dbReference type="ARBA" id="ARBA00022692"/>
    </source>
</evidence>
<proteinExistence type="inferred from homology"/>
<evidence type="ECO:0000256" key="2">
    <source>
        <dbReference type="ARBA" id="ARBA00007208"/>
    </source>
</evidence>
<protein>
    <recommendedName>
        <fullName evidence="3">Type II secretion system protein N</fullName>
    </recommendedName>
    <alternativeName>
        <fullName evidence="10">General secretion pathway protein N</fullName>
    </alternativeName>
</protein>
<keyword evidence="6" id="KW-0997">Cell inner membrane</keyword>
<keyword evidence="9" id="KW-0472">Membrane</keyword>
<keyword evidence="4" id="KW-0813">Transport</keyword>
<evidence type="ECO:0000313" key="12">
    <source>
        <dbReference type="Proteomes" id="UP001143304"/>
    </source>
</evidence>
<evidence type="ECO:0000256" key="9">
    <source>
        <dbReference type="ARBA" id="ARBA00023136"/>
    </source>
</evidence>
<keyword evidence="7" id="KW-0812">Transmembrane</keyword>
<gene>
    <name evidence="11" type="ORF">EYC82_07740</name>
</gene>
<evidence type="ECO:0000256" key="3">
    <source>
        <dbReference type="ARBA" id="ARBA00021563"/>
    </source>
</evidence>
<evidence type="ECO:0000256" key="1">
    <source>
        <dbReference type="ARBA" id="ARBA00004533"/>
    </source>
</evidence>
<organism evidence="11 12">
    <name type="scientific">Candidatus Marimicrobium litorale</name>
    <dbReference type="NCBI Taxonomy" id="2518991"/>
    <lineage>
        <taxon>Bacteria</taxon>
        <taxon>Pseudomonadati</taxon>
        <taxon>Pseudomonadota</taxon>
        <taxon>Gammaproteobacteria</taxon>
        <taxon>Cellvibrionales</taxon>
        <taxon>Halieaceae</taxon>
        <taxon>Marimicrobium</taxon>
    </lineage>
</organism>
<keyword evidence="8" id="KW-0653">Protein transport</keyword>
<keyword evidence="5" id="KW-1003">Cell membrane</keyword>
<comment type="subcellular location">
    <subcellularLocation>
        <location evidence="1">Cell inner membrane</location>
    </subcellularLocation>
</comment>
<accession>A0ABT3T4Q7</accession>
<dbReference type="RefSeq" id="WP_279248974.1">
    <property type="nucleotide sequence ID" value="NZ_SHNO01000001.1"/>
</dbReference>
<dbReference type="Proteomes" id="UP001143304">
    <property type="component" value="Unassembled WGS sequence"/>
</dbReference>
<evidence type="ECO:0000256" key="4">
    <source>
        <dbReference type="ARBA" id="ARBA00022448"/>
    </source>
</evidence>
<comment type="caution">
    <text evidence="11">The sequence shown here is derived from an EMBL/GenBank/DDBJ whole genome shotgun (WGS) entry which is preliminary data.</text>
</comment>
<keyword evidence="12" id="KW-1185">Reference proteome</keyword>
<evidence type="ECO:0000313" key="11">
    <source>
        <dbReference type="EMBL" id="MCX2977244.1"/>
    </source>
</evidence>
<dbReference type="EMBL" id="SHNO01000001">
    <property type="protein sequence ID" value="MCX2977244.1"/>
    <property type="molecule type" value="Genomic_DNA"/>
</dbReference>
<dbReference type="InterPro" id="IPR022792">
    <property type="entry name" value="T2SS_protein-GspN"/>
</dbReference>
<evidence type="ECO:0000256" key="6">
    <source>
        <dbReference type="ARBA" id="ARBA00022519"/>
    </source>
</evidence>